<dbReference type="Proteomes" id="UP001596297">
    <property type="component" value="Unassembled WGS sequence"/>
</dbReference>
<comment type="caution">
    <text evidence="2">The sequence shown here is derived from an EMBL/GenBank/DDBJ whole genome shotgun (WGS) entry which is preliminary data.</text>
</comment>
<dbReference type="Pfam" id="PF02645">
    <property type="entry name" value="DegV"/>
    <property type="match status" value="1"/>
</dbReference>
<dbReference type="InterPro" id="IPR050270">
    <property type="entry name" value="DegV_domain_contain"/>
</dbReference>
<dbReference type="InterPro" id="IPR043168">
    <property type="entry name" value="DegV_C"/>
</dbReference>
<organism evidence="2 3">
    <name type="scientific">Deinococcus lacus</name>
    <dbReference type="NCBI Taxonomy" id="392561"/>
    <lineage>
        <taxon>Bacteria</taxon>
        <taxon>Thermotogati</taxon>
        <taxon>Deinococcota</taxon>
        <taxon>Deinococci</taxon>
        <taxon>Deinococcales</taxon>
        <taxon>Deinococcaceae</taxon>
        <taxon>Deinococcus</taxon>
    </lineage>
</organism>
<evidence type="ECO:0000313" key="2">
    <source>
        <dbReference type="EMBL" id="MFC6591249.1"/>
    </source>
</evidence>
<dbReference type="NCBIfam" id="TIGR00762">
    <property type="entry name" value="DegV"/>
    <property type="match status" value="1"/>
</dbReference>
<sequence>MLTILADSTCDLPAEQLRLSGVQTVPIPLWHLDQEFRETEITAAQLLERVKRSGQAALTRPPSADTLLHAYRQALVNSERVLHLTTSRQLTGTYAAAQQVAAQLPQVTVVDSMQASYALGIQALRAARWADQGLSAAEIVHRLETLQRQILFIYAVEKLDFLRINGRIGSAAAFFGNLMGVQPILAVQGAWSRQWAAPVGKPPP</sequence>
<dbReference type="PROSITE" id="PS51482">
    <property type="entry name" value="DEGV"/>
    <property type="match status" value="1"/>
</dbReference>
<dbReference type="RefSeq" id="WP_380083623.1">
    <property type="nucleotide sequence ID" value="NZ_JBHSWD010000001.1"/>
</dbReference>
<evidence type="ECO:0000256" key="1">
    <source>
        <dbReference type="ARBA" id="ARBA00023121"/>
    </source>
</evidence>
<keyword evidence="1" id="KW-0446">Lipid-binding</keyword>
<protein>
    <submittedName>
        <fullName evidence="2">DegV family protein</fullName>
    </submittedName>
</protein>
<dbReference type="InterPro" id="IPR003797">
    <property type="entry name" value="DegV"/>
</dbReference>
<dbReference type="PANTHER" id="PTHR33434">
    <property type="entry name" value="DEGV DOMAIN-CONTAINING PROTEIN DR_1986-RELATED"/>
    <property type="match status" value="1"/>
</dbReference>
<gene>
    <name evidence="2" type="ORF">ACFP81_03885</name>
</gene>
<dbReference type="SUPFAM" id="SSF82549">
    <property type="entry name" value="DAK1/DegV-like"/>
    <property type="match status" value="1"/>
</dbReference>
<keyword evidence="3" id="KW-1185">Reference proteome</keyword>
<reference evidence="3" key="1">
    <citation type="journal article" date="2019" name="Int. J. Syst. Evol. Microbiol.">
        <title>The Global Catalogue of Microorganisms (GCM) 10K type strain sequencing project: providing services to taxonomists for standard genome sequencing and annotation.</title>
        <authorList>
            <consortium name="The Broad Institute Genomics Platform"/>
            <consortium name="The Broad Institute Genome Sequencing Center for Infectious Disease"/>
            <person name="Wu L."/>
            <person name="Ma J."/>
        </authorList>
    </citation>
    <scope>NUCLEOTIDE SEQUENCE [LARGE SCALE GENOMIC DNA]</scope>
    <source>
        <strain evidence="3">CGMCC 1.15772</strain>
    </source>
</reference>
<dbReference type="PANTHER" id="PTHR33434:SF2">
    <property type="entry name" value="FATTY ACID-BINDING PROTEIN TM_1468"/>
    <property type="match status" value="1"/>
</dbReference>
<proteinExistence type="predicted"/>
<evidence type="ECO:0000313" key="3">
    <source>
        <dbReference type="Proteomes" id="UP001596297"/>
    </source>
</evidence>
<name>A0ABW1YAN1_9DEIO</name>
<dbReference type="Gene3D" id="3.40.50.10170">
    <property type="match status" value="1"/>
</dbReference>
<dbReference type="EMBL" id="JBHSWD010000001">
    <property type="protein sequence ID" value="MFC6591249.1"/>
    <property type="molecule type" value="Genomic_DNA"/>
</dbReference>
<dbReference type="Gene3D" id="3.30.1180.10">
    <property type="match status" value="1"/>
</dbReference>
<accession>A0ABW1YAN1</accession>